<sequence>MIISDQRPAPYSNLAAHPSKRTGTGYQAHRRSPAVRAPLSASACRAQSTQFHHILALTHRLLHPLHPPSLAASLSVRSLRGLCRGTCTQLCAPSAPAIRRCCSSGSSYPASASASANTATLQSPFFSRPRPPSARLFHVAQVDPAPHHTRSFCPPILIPNSHRGRRRCPVAFARS</sequence>
<feature type="region of interest" description="Disordered" evidence="1">
    <location>
        <begin position="1"/>
        <end position="27"/>
    </location>
</feature>
<keyword evidence="3" id="KW-1185">Reference proteome</keyword>
<organism evidence="2 3">
    <name type="scientific">Ampelomyces quisqualis</name>
    <name type="common">Powdery mildew agent</name>
    <dbReference type="NCBI Taxonomy" id="50730"/>
    <lineage>
        <taxon>Eukaryota</taxon>
        <taxon>Fungi</taxon>
        <taxon>Dikarya</taxon>
        <taxon>Ascomycota</taxon>
        <taxon>Pezizomycotina</taxon>
        <taxon>Dothideomycetes</taxon>
        <taxon>Pleosporomycetidae</taxon>
        <taxon>Pleosporales</taxon>
        <taxon>Pleosporineae</taxon>
        <taxon>Phaeosphaeriaceae</taxon>
        <taxon>Ampelomyces</taxon>
    </lineage>
</organism>
<reference evidence="2" key="1">
    <citation type="journal article" date="2020" name="Stud. Mycol.">
        <title>101 Dothideomycetes genomes: a test case for predicting lifestyles and emergence of pathogens.</title>
        <authorList>
            <person name="Haridas S."/>
            <person name="Albert R."/>
            <person name="Binder M."/>
            <person name="Bloem J."/>
            <person name="Labutti K."/>
            <person name="Salamov A."/>
            <person name="Andreopoulos B."/>
            <person name="Baker S."/>
            <person name="Barry K."/>
            <person name="Bills G."/>
            <person name="Bluhm B."/>
            <person name="Cannon C."/>
            <person name="Castanera R."/>
            <person name="Culley D."/>
            <person name="Daum C."/>
            <person name="Ezra D."/>
            <person name="Gonzalez J."/>
            <person name="Henrissat B."/>
            <person name="Kuo A."/>
            <person name="Liang C."/>
            <person name="Lipzen A."/>
            <person name="Lutzoni F."/>
            <person name="Magnuson J."/>
            <person name="Mondo S."/>
            <person name="Nolan M."/>
            <person name="Ohm R."/>
            <person name="Pangilinan J."/>
            <person name="Park H.-J."/>
            <person name="Ramirez L."/>
            <person name="Alfaro M."/>
            <person name="Sun H."/>
            <person name="Tritt A."/>
            <person name="Yoshinaga Y."/>
            <person name="Zwiers L.-H."/>
            <person name="Turgeon B."/>
            <person name="Goodwin S."/>
            <person name="Spatafora J."/>
            <person name="Crous P."/>
            <person name="Grigoriev I."/>
        </authorList>
    </citation>
    <scope>NUCLEOTIDE SEQUENCE</scope>
    <source>
        <strain evidence="2">HMLAC05119</strain>
    </source>
</reference>
<dbReference type="AlphaFoldDB" id="A0A6A5QMS5"/>
<evidence type="ECO:0000256" key="1">
    <source>
        <dbReference type="SAM" id="MobiDB-lite"/>
    </source>
</evidence>
<dbReference type="Proteomes" id="UP000800096">
    <property type="component" value="Unassembled WGS sequence"/>
</dbReference>
<name>A0A6A5QMS5_AMPQU</name>
<dbReference type="EMBL" id="ML979135">
    <property type="protein sequence ID" value="KAF1917081.1"/>
    <property type="molecule type" value="Genomic_DNA"/>
</dbReference>
<accession>A0A6A5QMS5</accession>
<evidence type="ECO:0000313" key="3">
    <source>
        <dbReference type="Proteomes" id="UP000800096"/>
    </source>
</evidence>
<proteinExistence type="predicted"/>
<gene>
    <name evidence="2" type="ORF">BDU57DRAFT_517558</name>
</gene>
<evidence type="ECO:0000313" key="2">
    <source>
        <dbReference type="EMBL" id="KAF1917081.1"/>
    </source>
</evidence>
<protein>
    <submittedName>
        <fullName evidence="2">Uncharacterized protein</fullName>
    </submittedName>
</protein>